<dbReference type="Proteomes" id="UP000002420">
    <property type="component" value="Chromosome"/>
</dbReference>
<evidence type="ECO:0000259" key="5">
    <source>
        <dbReference type="PROSITE" id="PS50931"/>
    </source>
</evidence>
<dbReference type="Gene3D" id="3.40.190.10">
    <property type="entry name" value="Periplasmic binding protein-like II"/>
    <property type="match status" value="2"/>
</dbReference>
<dbReference type="Gene3D" id="1.10.10.10">
    <property type="entry name" value="Winged helix-like DNA-binding domain superfamily/Winged helix DNA-binding domain"/>
    <property type="match status" value="1"/>
</dbReference>
<dbReference type="AlphaFoldDB" id="B3E748"/>
<keyword evidence="4" id="KW-0804">Transcription</keyword>
<dbReference type="GO" id="GO:0003700">
    <property type="term" value="F:DNA-binding transcription factor activity"/>
    <property type="evidence" value="ECO:0007669"/>
    <property type="project" value="InterPro"/>
</dbReference>
<comment type="similarity">
    <text evidence="1">Belongs to the LysR transcriptional regulatory family.</text>
</comment>
<gene>
    <name evidence="6" type="ordered locus">Glov_1206</name>
</gene>
<dbReference type="EMBL" id="CP001089">
    <property type="protein sequence ID" value="ACD94928.1"/>
    <property type="molecule type" value="Genomic_DNA"/>
</dbReference>
<evidence type="ECO:0000256" key="4">
    <source>
        <dbReference type="ARBA" id="ARBA00023163"/>
    </source>
</evidence>
<dbReference type="SUPFAM" id="SSF46785">
    <property type="entry name" value="Winged helix' DNA-binding domain"/>
    <property type="match status" value="1"/>
</dbReference>
<dbReference type="InterPro" id="IPR000847">
    <property type="entry name" value="LysR_HTH_N"/>
</dbReference>
<evidence type="ECO:0000256" key="1">
    <source>
        <dbReference type="ARBA" id="ARBA00009437"/>
    </source>
</evidence>
<keyword evidence="3" id="KW-0238">DNA-binding</keyword>
<evidence type="ECO:0000256" key="2">
    <source>
        <dbReference type="ARBA" id="ARBA00023015"/>
    </source>
</evidence>
<dbReference type="FunFam" id="1.10.10.10:FF:000001">
    <property type="entry name" value="LysR family transcriptional regulator"/>
    <property type="match status" value="1"/>
</dbReference>
<evidence type="ECO:0000313" key="6">
    <source>
        <dbReference type="EMBL" id="ACD94928.1"/>
    </source>
</evidence>
<dbReference type="PRINTS" id="PR00039">
    <property type="entry name" value="HTHLYSR"/>
</dbReference>
<proteinExistence type="inferred from homology"/>
<dbReference type="PROSITE" id="PS50931">
    <property type="entry name" value="HTH_LYSR"/>
    <property type="match status" value="1"/>
</dbReference>
<dbReference type="PANTHER" id="PTHR30126:SF91">
    <property type="entry name" value="LYSR FAMILY TRANSCRIPTIONAL REGULATOR"/>
    <property type="match status" value="1"/>
</dbReference>
<dbReference type="PANTHER" id="PTHR30126">
    <property type="entry name" value="HTH-TYPE TRANSCRIPTIONAL REGULATOR"/>
    <property type="match status" value="1"/>
</dbReference>
<feature type="domain" description="HTH lysR-type" evidence="5">
    <location>
        <begin position="1"/>
        <end position="58"/>
    </location>
</feature>
<dbReference type="InterPro" id="IPR036388">
    <property type="entry name" value="WH-like_DNA-bd_sf"/>
</dbReference>
<accession>B3E748</accession>
<reference evidence="6 7" key="1">
    <citation type="submission" date="2008-05" db="EMBL/GenBank/DDBJ databases">
        <title>Complete sequence of chromosome of Geobacter lovleyi SZ.</title>
        <authorList>
            <consortium name="US DOE Joint Genome Institute"/>
            <person name="Lucas S."/>
            <person name="Copeland A."/>
            <person name="Lapidus A."/>
            <person name="Glavina del Rio T."/>
            <person name="Dalin E."/>
            <person name="Tice H."/>
            <person name="Bruce D."/>
            <person name="Goodwin L."/>
            <person name="Pitluck S."/>
            <person name="Chertkov O."/>
            <person name="Meincke L."/>
            <person name="Brettin T."/>
            <person name="Detter J.C."/>
            <person name="Han C."/>
            <person name="Tapia R."/>
            <person name="Kuske C.R."/>
            <person name="Schmutz J."/>
            <person name="Larimer F."/>
            <person name="Land M."/>
            <person name="Hauser L."/>
            <person name="Kyrpides N."/>
            <person name="Mikhailova N."/>
            <person name="Sung Y."/>
            <person name="Fletcher K.E."/>
            <person name="Ritalahti K.M."/>
            <person name="Loeffler F.E."/>
            <person name="Richardson P."/>
        </authorList>
    </citation>
    <scope>NUCLEOTIDE SEQUENCE [LARGE SCALE GENOMIC DNA]</scope>
    <source>
        <strain evidence="7">ATCC BAA-1151 / DSM 17278 / SZ</strain>
    </source>
</reference>
<dbReference type="SUPFAM" id="SSF53850">
    <property type="entry name" value="Periplasmic binding protein-like II"/>
    <property type="match status" value="1"/>
</dbReference>
<sequence>MDIDVLKSLVAAVETGSFSRAATSLYISQSAVSKRVKMLEDKLGLALLDRSGPQLQLTPAGRIVVKNAKAIIDVCCRCTEELRQFRQERNVSFCCTPAFGLTYLPKIVRAFMELRPDVSSFRFTFDNPEKIMDGLQSGDFQMAVVEHCDFFPLQGTVIDRLPDDVMLLVGPASLGAQSQQWTLDELLAKNICVRSNGCCSRLILEDKMAAAGRSMDAFSRVLTYDDLNMILEAVLEGDGVGYVARNVVEKHLADGTMVALEVPGFEQVFHRSLLVGPSFQPSQESDDLIRLIREITC</sequence>
<dbReference type="InterPro" id="IPR036390">
    <property type="entry name" value="WH_DNA-bd_sf"/>
</dbReference>
<dbReference type="InterPro" id="IPR005119">
    <property type="entry name" value="LysR_subst-bd"/>
</dbReference>
<dbReference type="RefSeq" id="WP_012469276.1">
    <property type="nucleotide sequence ID" value="NC_010814.1"/>
</dbReference>
<dbReference type="NCBIfam" id="NF041036">
    <property type="entry name" value="decaheme_TF"/>
    <property type="match status" value="1"/>
</dbReference>
<keyword evidence="7" id="KW-1185">Reference proteome</keyword>
<evidence type="ECO:0000313" key="7">
    <source>
        <dbReference type="Proteomes" id="UP000002420"/>
    </source>
</evidence>
<name>B3E748_TRIL1</name>
<dbReference type="Pfam" id="PF00126">
    <property type="entry name" value="HTH_1"/>
    <property type="match status" value="1"/>
</dbReference>
<dbReference type="GO" id="GO:0000976">
    <property type="term" value="F:transcription cis-regulatory region binding"/>
    <property type="evidence" value="ECO:0007669"/>
    <property type="project" value="TreeGrafter"/>
</dbReference>
<dbReference type="KEGG" id="glo:Glov_1206"/>
<dbReference type="eggNOG" id="COG0583">
    <property type="taxonomic scope" value="Bacteria"/>
</dbReference>
<organism evidence="6 7">
    <name type="scientific">Trichlorobacter lovleyi (strain ATCC BAA-1151 / DSM 17278 / SZ)</name>
    <name type="common">Geobacter lovleyi</name>
    <dbReference type="NCBI Taxonomy" id="398767"/>
    <lineage>
        <taxon>Bacteria</taxon>
        <taxon>Pseudomonadati</taxon>
        <taxon>Thermodesulfobacteriota</taxon>
        <taxon>Desulfuromonadia</taxon>
        <taxon>Geobacterales</taxon>
        <taxon>Geobacteraceae</taxon>
        <taxon>Trichlorobacter</taxon>
    </lineage>
</organism>
<keyword evidence="2" id="KW-0805">Transcription regulation</keyword>
<dbReference type="STRING" id="398767.Glov_1206"/>
<dbReference type="HOGENOM" id="CLU_039613_6_1_7"/>
<evidence type="ECO:0000256" key="3">
    <source>
        <dbReference type="ARBA" id="ARBA00023125"/>
    </source>
</evidence>
<dbReference type="Pfam" id="PF03466">
    <property type="entry name" value="LysR_substrate"/>
    <property type="match status" value="1"/>
</dbReference>
<protein>
    <submittedName>
        <fullName evidence="6">Transcriptional regulator, LysR family</fullName>
    </submittedName>
</protein>